<keyword evidence="1" id="KW-1133">Transmembrane helix</keyword>
<proteinExistence type="predicted"/>
<reference evidence="3 4" key="1">
    <citation type="submission" date="2019-05" db="EMBL/GenBank/DDBJ databases">
        <title>Novel genomic isolates of S.pyogenes and S.dysgalactiae subsp. equisimilis associated to necrotising fasciitis (NSTI).</title>
        <authorList>
            <person name="Barrantes I."/>
        </authorList>
    </citation>
    <scope>NUCLEOTIDE SEQUENCE [LARGE SCALE GENOMIC DNA]</scope>
    <source>
        <strain evidence="3 4">SPY6028</strain>
    </source>
</reference>
<dbReference type="Proteomes" id="UP000316580">
    <property type="component" value="Unassembled WGS sequence"/>
</dbReference>
<dbReference type="AlphaFoldDB" id="A0A660A8M0"/>
<name>A0A660A8M0_STRPY</name>
<dbReference type="RefSeq" id="WP_331279746.1">
    <property type="nucleotide sequence ID" value="NZ_VCID01000285.1"/>
</dbReference>
<feature type="non-terminal residue" evidence="3">
    <location>
        <position position="1"/>
    </location>
</feature>
<dbReference type="Pfam" id="PF13906">
    <property type="entry name" value="AA_permease_C"/>
    <property type="match status" value="1"/>
</dbReference>
<dbReference type="Gene3D" id="1.20.1740.10">
    <property type="entry name" value="Amino acid/polyamine transporter I"/>
    <property type="match status" value="1"/>
</dbReference>
<organism evidence="3 4">
    <name type="scientific">Streptococcus pyogenes</name>
    <dbReference type="NCBI Taxonomy" id="1314"/>
    <lineage>
        <taxon>Bacteria</taxon>
        <taxon>Bacillati</taxon>
        <taxon>Bacillota</taxon>
        <taxon>Bacilli</taxon>
        <taxon>Lactobacillales</taxon>
        <taxon>Streptococcaceae</taxon>
        <taxon>Streptococcus</taxon>
    </lineage>
</organism>
<keyword evidence="1" id="KW-0812">Transmembrane</keyword>
<accession>A0A660A8M0</accession>
<evidence type="ECO:0000259" key="2">
    <source>
        <dbReference type="Pfam" id="PF13906"/>
    </source>
</evidence>
<evidence type="ECO:0000313" key="3">
    <source>
        <dbReference type="EMBL" id="TNY48511.1"/>
    </source>
</evidence>
<protein>
    <submittedName>
        <fullName evidence="3">Amino acid permease</fullName>
    </submittedName>
</protein>
<dbReference type="InterPro" id="IPR029485">
    <property type="entry name" value="CAT_C"/>
</dbReference>
<keyword evidence="1" id="KW-0472">Membrane</keyword>
<comment type="caution">
    <text evidence="3">The sequence shown here is derived from an EMBL/GenBank/DDBJ whole genome shotgun (WGS) entry which is preliminary data.</text>
</comment>
<evidence type="ECO:0000256" key="1">
    <source>
        <dbReference type="SAM" id="Phobius"/>
    </source>
</evidence>
<feature type="transmembrane region" description="Helical" evidence="1">
    <location>
        <begin position="39"/>
        <end position="59"/>
    </location>
</feature>
<sequence length="65" mass="7365">RIEGDPKANEFNTPLLPFLPILAIIICLSFMIQYKAFTWIAFAIATIIGTLIYLAYGYTHSIENK</sequence>
<feature type="domain" description="Cationic amino acid transporter C-terminal" evidence="2">
    <location>
        <begin position="11"/>
        <end position="61"/>
    </location>
</feature>
<evidence type="ECO:0000313" key="4">
    <source>
        <dbReference type="Proteomes" id="UP000316580"/>
    </source>
</evidence>
<dbReference type="EMBL" id="VCID01000285">
    <property type="protein sequence ID" value="TNY48511.1"/>
    <property type="molecule type" value="Genomic_DNA"/>
</dbReference>
<feature type="transmembrane region" description="Helical" evidence="1">
    <location>
        <begin position="15"/>
        <end position="32"/>
    </location>
</feature>
<gene>
    <name evidence="3" type="ORF">FGO82_01190</name>
</gene>